<comment type="catalytic activity">
    <reaction evidence="7">
        <text>a 2'-deoxyadenosine in DNA + S-adenosyl-L-methionine = an N(6)-methyl-2'-deoxyadenosine in DNA + S-adenosyl-L-homocysteine + H(+)</text>
        <dbReference type="Rhea" id="RHEA:15197"/>
        <dbReference type="Rhea" id="RHEA-COMP:12418"/>
        <dbReference type="Rhea" id="RHEA-COMP:12419"/>
        <dbReference type="ChEBI" id="CHEBI:15378"/>
        <dbReference type="ChEBI" id="CHEBI:57856"/>
        <dbReference type="ChEBI" id="CHEBI:59789"/>
        <dbReference type="ChEBI" id="CHEBI:90615"/>
        <dbReference type="ChEBI" id="CHEBI:90616"/>
        <dbReference type="EC" id="2.1.1.72"/>
    </reaction>
</comment>
<comment type="caution">
    <text evidence="10">The sequence shown here is derived from an EMBL/GenBank/DDBJ whole genome shotgun (WGS) entry which is preliminary data.</text>
</comment>
<evidence type="ECO:0000256" key="1">
    <source>
        <dbReference type="ARBA" id="ARBA00006594"/>
    </source>
</evidence>
<proteinExistence type="inferred from homology"/>
<sequence length="746" mass="84922">MTVERSSKPNKIFTEEMANAARSLLKKKLSQVEPAKATDGTRITQQELESYLWGAAVLLRGLIDAGDYKQFIFPLLFYKRVADVWEEEYQAAVAGTGGDLSYAKFSENHRFQIPDGAHWNDVRQTPKNVGAAIQRAMRAIESANPDMLDGIFGDAPWTNRERLPDETLKNLIEHFSTQTLSVASVPEDELGNAYEYLIKKFADDSGHTAAEFYTNRTVVHLMTQLLSPQPGESIYDPTCGTGGMLISALDEVRRSGGEYRTLKLYGQERNLITSSIARMNLFLHGVEDFAIIRGDTLADPRHIEGDRLRQFDVILANPPYSIKQWDREAWTQDKWGRNFFGTPPQGRADYAFQQHILASLTAKGRCAVLWPHGVLFRNEEQAMRAKMIDQDWVEAVIGLGPNLFYNSPMESCVVVCNRKKPAKRRGKVIFIDAVNEVTRERAQSFLKPEHQQHILRVFKAFADVPGFAKVATIAEIDAKLGNLSIPVYVKRVAAAPVTDSYGDAVTLHSTWKEWQATGPAFWQRMDTLVEMLDLRVAEKPAAEVVPLQKSAKLPVQPAFKRAVLAAEIVHQLYSQQRFGSVKLEKLLFLSEKHFSLEADMQSHYYRQAAGPYDPKAMRSVVSNLKSHKWFSVSKVNGRTHYAPLEKSGQHADYYARYFKQVRDRIDLLISRFKTATTEQCEIVATLYSAWFDLKSKREPFSDEDILHEVTQNWHPSKQRIETERWHKALAWMRNHRLTPENLGELI</sequence>
<dbReference type="InterPro" id="IPR003356">
    <property type="entry name" value="DNA_methylase_A-5"/>
</dbReference>
<evidence type="ECO:0000256" key="3">
    <source>
        <dbReference type="ARBA" id="ARBA00022603"/>
    </source>
</evidence>
<dbReference type="Proteomes" id="UP001596270">
    <property type="component" value="Unassembled WGS sequence"/>
</dbReference>
<protein>
    <recommendedName>
        <fullName evidence="2">site-specific DNA-methyltransferase (adenine-specific)</fullName>
        <ecNumber evidence="2">2.1.1.72</ecNumber>
    </recommendedName>
</protein>
<reference evidence="11" key="1">
    <citation type="journal article" date="2019" name="Int. J. Syst. Evol. Microbiol.">
        <title>The Global Catalogue of Microorganisms (GCM) 10K type strain sequencing project: providing services to taxonomists for standard genome sequencing and annotation.</title>
        <authorList>
            <consortium name="The Broad Institute Genomics Platform"/>
            <consortium name="The Broad Institute Genome Sequencing Center for Infectious Disease"/>
            <person name="Wu L."/>
            <person name="Ma J."/>
        </authorList>
    </citation>
    <scope>NUCLEOTIDE SEQUENCE [LARGE SCALE GENOMIC DNA]</scope>
    <source>
        <strain evidence="11">CCUG 39402</strain>
    </source>
</reference>
<feature type="domain" description="N6 adenine-specific DNA methyltransferase N-terminal" evidence="9">
    <location>
        <begin position="48"/>
        <end position="175"/>
    </location>
</feature>
<keyword evidence="3 10" id="KW-0489">Methyltransferase</keyword>
<dbReference type="SUPFAM" id="SSF53335">
    <property type="entry name" value="S-adenosyl-L-methionine-dependent methyltransferases"/>
    <property type="match status" value="1"/>
</dbReference>
<keyword evidence="6" id="KW-0680">Restriction system</keyword>
<evidence type="ECO:0000256" key="2">
    <source>
        <dbReference type="ARBA" id="ARBA00011900"/>
    </source>
</evidence>
<name>A0ABW1U1V4_9BURK</name>
<evidence type="ECO:0000256" key="6">
    <source>
        <dbReference type="ARBA" id="ARBA00022747"/>
    </source>
</evidence>
<accession>A0ABW1U1V4</accession>
<keyword evidence="11" id="KW-1185">Reference proteome</keyword>
<evidence type="ECO:0000256" key="4">
    <source>
        <dbReference type="ARBA" id="ARBA00022679"/>
    </source>
</evidence>
<gene>
    <name evidence="10" type="ORF">ACFQND_20240</name>
</gene>
<dbReference type="EMBL" id="JBHSRS010000083">
    <property type="protein sequence ID" value="MFC6283563.1"/>
    <property type="molecule type" value="Genomic_DNA"/>
</dbReference>
<evidence type="ECO:0000313" key="10">
    <source>
        <dbReference type="EMBL" id="MFC6283563.1"/>
    </source>
</evidence>
<dbReference type="Pfam" id="PF12161">
    <property type="entry name" value="HsdM_N"/>
    <property type="match status" value="1"/>
</dbReference>
<evidence type="ECO:0000259" key="9">
    <source>
        <dbReference type="Pfam" id="PF12161"/>
    </source>
</evidence>
<dbReference type="EC" id="2.1.1.72" evidence="2"/>
<dbReference type="Gene3D" id="1.20.1260.30">
    <property type="match status" value="1"/>
</dbReference>
<keyword evidence="5" id="KW-0949">S-adenosyl-L-methionine</keyword>
<dbReference type="InterPro" id="IPR029063">
    <property type="entry name" value="SAM-dependent_MTases_sf"/>
</dbReference>
<feature type="domain" description="DNA methylase adenine-specific" evidence="8">
    <location>
        <begin position="187"/>
        <end position="491"/>
    </location>
</feature>
<dbReference type="InterPro" id="IPR051537">
    <property type="entry name" value="DNA_Adenine_Mtase"/>
</dbReference>
<dbReference type="InterPro" id="IPR038333">
    <property type="entry name" value="T1MK-like_N_sf"/>
</dbReference>
<dbReference type="PROSITE" id="PS00092">
    <property type="entry name" value="N6_MTASE"/>
    <property type="match status" value="1"/>
</dbReference>
<comment type="similarity">
    <text evidence="1">Belongs to the N(4)/N(6)-methyltransferase family.</text>
</comment>
<organism evidence="10 11">
    <name type="scientific">Polaromonas aquatica</name>
    <dbReference type="NCBI Taxonomy" id="332657"/>
    <lineage>
        <taxon>Bacteria</taxon>
        <taxon>Pseudomonadati</taxon>
        <taxon>Pseudomonadota</taxon>
        <taxon>Betaproteobacteria</taxon>
        <taxon>Burkholderiales</taxon>
        <taxon>Comamonadaceae</taxon>
        <taxon>Polaromonas</taxon>
    </lineage>
</organism>
<dbReference type="GO" id="GO:0032259">
    <property type="term" value="P:methylation"/>
    <property type="evidence" value="ECO:0007669"/>
    <property type="project" value="UniProtKB-KW"/>
</dbReference>
<dbReference type="RefSeq" id="WP_371438189.1">
    <property type="nucleotide sequence ID" value="NZ_JBHSRS010000083.1"/>
</dbReference>
<dbReference type="PANTHER" id="PTHR42933:SF3">
    <property type="entry name" value="TYPE I RESTRICTION ENZYME MJAVIII METHYLASE SUBUNIT"/>
    <property type="match status" value="1"/>
</dbReference>
<dbReference type="PANTHER" id="PTHR42933">
    <property type="entry name" value="SLR6095 PROTEIN"/>
    <property type="match status" value="1"/>
</dbReference>
<dbReference type="PRINTS" id="PR00507">
    <property type="entry name" value="N12N6MTFRASE"/>
</dbReference>
<dbReference type="InterPro" id="IPR022749">
    <property type="entry name" value="D12N6_MeTrfase_N"/>
</dbReference>
<evidence type="ECO:0000259" key="8">
    <source>
        <dbReference type="Pfam" id="PF02384"/>
    </source>
</evidence>
<dbReference type="Pfam" id="PF02384">
    <property type="entry name" value="N6_Mtase"/>
    <property type="match status" value="1"/>
</dbReference>
<keyword evidence="4" id="KW-0808">Transferase</keyword>
<evidence type="ECO:0000313" key="11">
    <source>
        <dbReference type="Proteomes" id="UP001596270"/>
    </source>
</evidence>
<evidence type="ECO:0000256" key="5">
    <source>
        <dbReference type="ARBA" id="ARBA00022691"/>
    </source>
</evidence>
<evidence type="ECO:0000256" key="7">
    <source>
        <dbReference type="ARBA" id="ARBA00047942"/>
    </source>
</evidence>
<dbReference type="GO" id="GO:0008168">
    <property type="term" value="F:methyltransferase activity"/>
    <property type="evidence" value="ECO:0007669"/>
    <property type="project" value="UniProtKB-KW"/>
</dbReference>
<dbReference type="InterPro" id="IPR002052">
    <property type="entry name" value="DNA_methylase_N6_adenine_CS"/>
</dbReference>
<dbReference type="Gene3D" id="3.40.50.150">
    <property type="entry name" value="Vaccinia Virus protein VP39"/>
    <property type="match status" value="1"/>
</dbReference>